<sequence length="50" mass="5786">MPIALGTPVVPRVSYWHPSRLYHLLFPPMPEDLAKLVYDPAYWSDAAKKF</sequence>
<accession>A0A0C9W4P7</accession>
<dbReference type="Proteomes" id="UP000054279">
    <property type="component" value="Unassembled WGS sequence"/>
</dbReference>
<keyword evidence="2" id="KW-1185">Reference proteome</keyword>
<feature type="non-terminal residue" evidence="1">
    <location>
        <position position="50"/>
    </location>
</feature>
<reference evidence="1 2" key="1">
    <citation type="submission" date="2014-06" db="EMBL/GenBank/DDBJ databases">
        <title>Evolutionary Origins and Diversification of the Mycorrhizal Mutualists.</title>
        <authorList>
            <consortium name="DOE Joint Genome Institute"/>
            <consortium name="Mycorrhizal Genomics Consortium"/>
            <person name="Kohler A."/>
            <person name="Kuo A."/>
            <person name="Nagy L.G."/>
            <person name="Floudas D."/>
            <person name="Copeland A."/>
            <person name="Barry K.W."/>
            <person name="Cichocki N."/>
            <person name="Veneault-Fourrey C."/>
            <person name="LaButti K."/>
            <person name="Lindquist E.A."/>
            <person name="Lipzen A."/>
            <person name="Lundell T."/>
            <person name="Morin E."/>
            <person name="Murat C."/>
            <person name="Riley R."/>
            <person name="Ohm R."/>
            <person name="Sun H."/>
            <person name="Tunlid A."/>
            <person name="Henrissat B."/>
            <person name="Grigoriev I.V."/>
            <person name="Hibbett D.S."/>
            <person name="Martin F."/>
        </authorList>
    </citation>
    <scope>NUCLEOTIDE SEQUENCE [LARGE SCALE GENOMIC DNA]</scope>
    <source>
        <strain evidence="1 2">SS14</strain>
    </source>
</reference>
<name>A0A0C9W4P7_SPHS4</name>
<evidence type="ECO:0000313" key="2">
    <source>
        <dbReference type="Proteomes" id="UP000054279"/>
    </source>
</evidence>
<proteinExistence type="predicted"/>
<protein>
    <submittedName>
        <fullName evidence="1">Uncharacterized protein</fullName>
    </submittedName>
</protein>
<evidence type="ECO:0000313" key="1">
    <source>
        <dbReference type="EMBL" id="KIJ46588.1"/>
    </source>
</evidence>
<organism evidence="1 2">
    <name type="scientific">Sphaerobolus stellatus (strain SS14)</name>
    <dbReference type="NCBI Taxonomy" id="990650"/>
    <lineage>
        <taxon>Eukaryota</taxon>
        <taxon>Fungi</taxon>
        <taxon>Dikarya</taxon>
        <taxon>Basidiomycota</taxon>
        <taxon>Agaricomycotina</taxon>
        <taxon>Agaricomycetes</taxon>
        <taxon>Phallomycetidae</taxon>
        <taxon>Geastrales</taxon>
        <taxon>Sphaerobolaceae</taxon>
        <taxon>Sphaerobolus</taxon>
    </lineage>
</organism>
<dbReference type="EMBL" id="KN837106">
    <property type="protein sequence ID" value="KIJ46588.1"/>
    <property type="molecule type" value="Genomic_DNA"/>
</dbReference>
<dbReference type="HOGENOM" id="CLU_3130023_0_0_1"/>
<dbReference type="AlphaFoldDB" id="A0A0C9W4P7"/>
<gene>
    <name evidence="1" type="ORF">M422DRAFT_29143</name>
</gene>